<reference evidence="2 3" key="1">
    <citation type="submission" date="2024-02" db="EMBL/GenBank/DDBJ databases">
        <title>Lysobacter Genome Sequencing and Mining.</title>
        <authorList>
            <person name="Bierman J."/>
            <person name="Walker M.C."/>
        </authorList>
    </citation>
    <scope>NUCLEOTIDE SEQUENCE [LARGE SCALE GENOMIC DNA]</scope>
    <source>
        <strain evidence="2 3">PB6250</strain>
    </source>
</reference>
<evidence type="ECO:0000256" key="1">
    <source>
        <dbReference type="SAM" id="Phobius"/>
    </source>
</evidence>
<organism evidence="2 3">
    <name type="scientific">Lysobacter firmicutimachus</name>
    <dbReference type="NCBI Taxonomy" id="1792846"/>
    <lineage>
        <taxon>Bacteria</taxon>
        <taxon>Pseudomonadati</taxon>
        <taxon>Pseudomonadota</taxon>
        <taxon>Gammaproteobacteria</taxon>
        <taxon>Lysobacterales</taxon>
        <taxon>Lysobacteraceae</taxon>
        <taxon>Lysobacter</taxon>
    </lineage>
</organism>
<sequence>MAAGSSALVLLALLISGYLFNLIFYPFRYFSSKAEGQKLFFMAAGAGLVLGAFVFGVTGILRSAPYLQGGFILAIGRAIDIAIPVPYACRLLLTIVVAVGGALALNFILWLRYGRTGRPTAKRVYNKLTDNFGNALCQLLRKAADNQKLVLITLKSRKIYCGRILEVPPNIENSDACVEILPSFSAYRDKDTLRMGGGRTDYPVISLWEAKQYIYSRKGILDFFDKGVAANGFGYAERIAVEREKLANDIAEAQAVIDKFGDFDPDGISDWIKVIAIKEIESASFYDPDAYKAWFSSPKDNTSESDLAI</sequence>
<keyword evidence="1" id="KW-1133">Transmembrane helix</keyword>
<keyword evidence="1" id="KW-0812">Transmembrane</keyword>
<dbReference type="EMBL" id="JBANDL010000002">
    <property type="protein sequence ID" value="MEI2456920.1"/>
    <property type="molecule type" value="Genomic_DNA"/>
</dbReference>
<proteinExistence type="predicted"/>
<protein>
    <submittedName>
        <fullName evidence="2">Uncharacterized protein</fullName>
    </submittedName>
</protein>
<keyword evidence="3" id="KW-1185">Reference proteome</keyword>
<keyword evidence="1" id="KW-0472">Membrane</keyword>
<name>A0ABU8D8T3_9GAMM</name>
<comment type="caution">
    <text evidence="2">The sequence shown here is derived from an EMBL/GenBank/DDBJ whole genome shotgun (WGS) entry which is preliminary data.</text>
</comment>
<feature type="transmembrane region" description="Helical" evidence="1">
    <location>
        <begin position="91"/>
        <end position="113"/>
    </location>
</feature>
<feature type="transmembrane region" description="Helical" evidence="1">
    <location>
        <begin position="6"/>
        <end position="27"/>
    </location>
</feature>
<evidence type="ECO:0000313" key="3">
    <source>
        <dbReference type="Proteomes" id="UP001387215"/>
    </source>
</evidence>
<gene>
    <name evidence="2" type="ORF">V2J18_19875</name>
</gene>
<dbReference type="RefSeq" id="WP_336132674.1">
    <property type="nucleotide sequence ID" value="NZ_JBANDL010000002.1"/>
</dbReference>
<accession>A0ABU8D8T3</accession>
<evidence type="ECO:0000313" key="2">
    <source>
        <dbReference type="EMBL" id="MEI2456920.1"/>
    </source>
</evidence>
<dbReference type="Proteomes" id="UP001387215">
    <property type="component" value="Unassembled WGS sequence"/>
</dbReference>
<feature type="transmembrane region" description="Helical" evidence="1">
    <location>
        <begin position="39"/>
        <end position="61"/>
    </location>
</feature>